<reference evidence="1" key="1">
    <citation type="submission" date="2019-10" db="EMBL/GenBank/DDBJ databases">
        <title>Conservation and host-specific expression of non-tandemly repeated heterogenous ribosome RNA gene in arbuscular mycorrhizal fungi.</title>
        <authorList>
            <person name="Maeda T."/>
            <person name="Kobayashi Y."/>
            <person name="Nakagawa T."/>
            <person name="Ezawa T."/>
            <person name="Yamaguchi K."/>
            <person name="Bino T."/>
            <person name="Nishimoto Y."/>
            <person name="Shigenobu S."/>
            <person name="Kawaguchi M."/>
        </authorList>
    </citation>
    <scope>NUCLEOTIDE SEQUENCE</scope>
    <source>
        <strain evidence="1">HR1</strain>
    </source>
</reference>
<comment type="caution">
    <text evidence="1">The sequence shown here is derived from an EMBL/GenBank/DDBJ whole genome shotgun (WGS) entry which is preliminary data.</text>
</comment>
<dbReference type="OrthoDB" id="2440164at2759"/>
<name>A0A8H3MGN9_9GLOM</name>
<proteinExistence type="predicted"/>
<dbReference type="EMBL" id="BLAL01000338">
    <property type="protein sequence ID" value="GET04161.1"/>
    <property type="molecule type" value="Genomic_DNA"/>
</dbReference>
<sequence length="109" mass="13118">MPEEANRIMECFENYYIRVTNNIELTFPRTQNNVEVWHRRWETLVGHAHVGVYKILGEIQKEQNQLQLSIESILQVGPQSLQRKKDHEREECIQTVYSDRDNRELMDFL</sequence>
<organism evidence="1 2">
    <name type="scientific">Rhizophagus clarus</name>
    <dbReference type="NCBI Taxonomy" id="94130"/>
    <lineage>
        <taxon>Eukaryota</taxon>
        <taxon>Fungi</taxon>
        <taxon>Fungi incertae sedis</taxon>
        <taxon>Mucoromycota</taxon>
        <taxon>Glomeromycotina</taxon>
        <taxon>Glomeromycetes</taxon>
        <taxon>Glomerales</taxon>
        <taxon>Glomeraceae</taxon>
        <taxon>Rhizophagus</taxon>
    </lineage>
</organism>
<accession>A0A8H3MGN9</accession>
<evidence type="ECO:0000313" key="1">
    <source>
        <dbReference type="EMBL" id="GET04161.1"/>
    </source>
</evidence>
<evidence type="ECO:0000313" key="2">
    <source>
        <dbReference type="Proteomes" id="UP000615446"/>
    </source>
</evidence>
<dbReference type="AlphaFoldDB" id="A0A8H3MGN9"/>
<protein>
    <submittedName>
        <fullName evidence="1">Uncharacterized protein</fullName>
    </submittedName>
</protein>
<gene>
    <name evidence="1" type="ORF">RCL2_003046600</name>
</gene>
<dbReference type="Proteomes" id="UP000615446">
    <property type="component" value="Unassembled WGS sequence"/>
</dbReference>